<gene>
    <name evidence="1" type="ORF">HANVADRAFT_4492</name>
</gene>
<keyword evidence="2" id="KW-1185">Reference proteome</keyword>
<protein>
    <submittedName>
        <fullName evidence="1">Uncharacterized protein</fullName>
    </submittedName>
</protein>
<evidence type="ECO:0000313" key="1">
    <source>
        <dbReference type="EMBL" id="OBA24693.1"/>
    </source>
</evidence>
<comment type="caution">
    <text evidence="1">The sequence shown here is derived from an EMBL/GenBank/DDBJ whole genome shotgun (WGS) entry which is preliminary data.</text>
</comment>
<reference evidence="2" key="1">
    <citation type="journal article" date="2016" name="Proc. Natl. Acad. Sci. U.S.A.">
        <title>Comparative genomics of biotechnologically important yeasts.</title>
        <authorList>
            <person name="Riley R."/>
            <person name="Haridas S."/>
            <person name="Wolfe K.H."/>
            <person name="Lopes M.R."/>
            <person name="Hittinger C.T."/>
            <person name="Goeker M."/>
            <person name="Salamov A.A."/>
            <person name="Wisecaver J.H."/>
            <person name="Long T.M."/>
            <person name="Calvey C.H."/>
            <person name="Aerts A.L."/>
            <person name="Barry K.W."/>
            <person name="Choi C."/>
            <person name="Clum A."/>
            <person name="Coughlan A.Y."/>
            <person name="Deshpande S."/>
            <person name="Douglass A.P."/>
            <person name="Hanson S.J."/>
            <person name="Klenk H.-P."/>
            <person name="LaButti K.M."/>
            <person name="Lapidus A."/>
            <person name="Lindquist E.A."/>
            <person name="Lipzen A.M."/>
            <person name="Meier-Kolthoff J.P."/>
            <person name="Ohm R.A."/>
            <person name="Otillar R.P."/>
            <person name="Pangilinan J.L."/>
            <person name="Peng Y."/>
            <person name="Rokas A."/>
            <person name="Rosa C.A."/>
            <person name="Scheuner C."/>
            <person name="Sibirny A.A."/>
            <person name="Slot J.C."/>
            <person name="Stielow J.B."/>
            <person name="Sun H."/>
            <person name="Kurtzman C.P."/>
            <person name="Blackwell M."/>
            <person name="Grigoriev I.V."/>
            <person name="Jeffries T.W."/>
        </authorList>
    </citation>
    <scope>NUCLEOTIDE SEQUENCE [LARGE SCALE GENOMIC DNA]</scope>
    <source>
        <strain evidence="2">NRRL Y-1626</strain>
    </source>
</reference>
<proteinExistence type="predicted"/>
<accession>A0A1B7T7K5</accession>
<organism evidence="1 2">
    <name type="scientific">Hanseniaspora valbyensis NRRL Y-1626</name>
    <dbReference type="NCBI Taxonomy" id="766949"/>
    <lineage>
        <taxon>Eukaryota</taxon>
        <taxon>Fungi</taxon>
        <taxon>Dikarya</taxon>
        <taxon>Ascomycota</taxon>
        <taxon>Saccharomycotina</taxon>
        <taxon>Saccharomycetes</taxon>
        <taxon>Saccharomycodales</taxon>
        <taxon>Saccharomycodaceae</taxon>
        <taxon>Hanseniaspora</taxon>
    </lineage>
</organism>
<dbReference type="AlphaFoldDB" id="A0A1B7T7K5"/>
<sequence>MSETSIDAVTKEDKPSILSKVTKPLDSLFSNFPLVEYKRDINTVDETFSSVIIEDYYNSLKLSFENIYPLSYKDDTKLNENNNSNVNTKILFISDLNFSENINAYSPITPEDNDAIKNFLQTHDLNYPKKHITDIEDLNGYSKFCIILLSNDTIQTPLVINSFGEPEIEEEIDYKHDDIKTLSIILYLSLILSIEDINTRTRYLQNINETYLVDNKVFDTLSENKWHSFYKFLQLNYKNPFLTISLKTWDFLNFIFKKQSQLNKEIHTIKAHLLKKQLLLIEGSDYKNKILNDSHLKTLQECIENDPILKKMSLKLDIEL</sequence>
<name>A0A1B7T7K5_9ASCO</name>
<dbReference type="EMBL" id="LXPE01000487">
    <property type="protein sequence ID" value="OBA24693.1"/>
    <property type="molecule type" value="Genomic_DNA"/>
</dbReference>
<dbReference type="Proteomes" id="UP000092321">
    <property type="component" value="Unassembled WGS sequence"/>
</dbReference>
<evidence type="ECO:0000313" key="2">
    <source>
        <dbReference type="Proteomes" id="UP000092321"/>
    </source>
</evidence>